<keyword evidence="3" id="KW-1185">Reference proteome</keyword>
<protein>
    <submittedName>
        <fullName evidence="2">Uncharacterized protein</fullName>
    </submittedName>
</protein>
<dbReference type="Proteomes" id="UP000259976">
    <property type="component" value="Segment"/>
</dbReference>
<evidence type="ECO:0000313" key="2">
    <source>
        <dbReference type="EMBL" id="ANJ20797.1"/>
    </source>
</evidence>
<accession>A0A191VYK2</accession>
<keyword evidence="1" id="KW-1133">Transmembrane helix</keyword>
<keyword evidence="1" id="KW-0812">Transmembrane</keyword>
<name>A0A191VYK2_9CAUD</name>
<sequence>MLTKLFRLMLVIGAIAAFIVLAPILITIAGLFLMGLVGFGVLCLIVFLIWAAIQD</sequence>
<reference evidence="2 3" key="1">
    <citation type="journal article" date="2016" name="Curr. Microbiol.">
        <title>Characterization and Complete Genome Sequences of Three N4-Like Roseobacter Phages Isolated from the South China Sea.</title>
        <authorList>
            <person name="Li B."/>
            <person name="Zhang S."/>
            <person name="Long L."/>
            <person name="Huang S."/>
        </authorList>
    </citation>
    <scope>NUCLEOTIDE SEQUENCE [LARGE SCALE GENOMIC DNA]</scope>
</reference>
<keyword evidence="1" id="KW-0472">Membrane</keyword>
<feature type="transmembrane region" description="Helical" evidence="1">
    <location>
        <begin position="32"/>
        <end position="53"/>
    </location>
</feature>
<dbReference type="EMBL" id="KU885989">
    <property type="protein sequence ID" value="ANJ20797.1"/>
    <property type="molecule type" value="Genomic_DNA"/>
</dbReference>
<gene>
    <name evidence="2" type="ORF">RDp01_gp63</name>
</gene>
<feature type="transmembrane region" description="Helical" evidence="1">
    <location>
        <begin position="5"/>
        <end position="26"/>
    </location>
</feature>
<organism evidence="2 3">
    <name type="scientific">Roseobacter phage RD-1410W1-01</name>
    <dbReference type="NCBI Taxonomy" id="1815984"/>
    <lineage>
        <taxon>Viruses</taxon>
        <taxon>Duplodnaviria</taxon>
        <taxon>Heunggongvirae</taxon>
        <taxon>Uroviricota</taxon>
        <taxon>Caudoviricetes</taxon>
        <taxon>Schitoviridae</taxon>
        <taxon>Rhodovirinae</taxon>
        <taxon>Aoqinvirus</taxon>
        <taxon>Aoqinvirus RD1410W101</taxon>
    </lineage>
</organism>
<evidence type="ECO:0000313" key="3">
    <source>
        <dbReference type="Proteomes" id="UP000259976"/>
    </source>
</evidence>
<proteinExistence type="predicted"/>
<evidence type="ECO:0000256" key="1">
    <source>
        <dbReference type="SAM" id="Phobius"/>
    </source>
</evidence>